<reference evidence="2" key="2">
    <citation type="submission" date="2025-08" db="UniProtKB">
        <authorList>
            <consortium name="RefSeq"/>
        </authorList>
    </citation>
    <scope>IDENTIFICATION</scope>
    <source>
        <tissue evidence="2">Whole plant</tissue>
    </source>
</reference>
<dbReference type="RefSeq" id="XP_015939619.1">
    <property type="nucleotide sequence ID" value="XM_016084133.1"/>
</dbReference>
<reference evidence="1" key="1">
    <citation type="journal article" date="2016" name="Nat. Genet.">
        <title>The genome sequences of Arachis duranensis and Arachis ipaensis, the diploid ancestors of cultivated peanut.</title>
        <authorList>
            <person name="Bertioli D.J."/>
            <person name="Cannon S.B."/>
            <person name="Froenicke L."/>
            <person name="Huang G."/>
            <person name="Farmer A.D."/>
            <person name="Cannon E.K."/>
            <person name="Liu X."/>
            <person name="Gao D."/>
            <person name="Clevenger J."/>
            <person name="Dash S."/>
            <person name="Ren L."/>
            <person name="Moretzsohn M.C."/>
            <person name="Shirasawa K."/>
            <person name="Huang W."/>
            <person name="Vidigal B."/>
            <person name="Abernathy B."/>
            <person name="Chu Y."/>
            <person name="Niederhuth C.E."/>
            <person name="Umale P."/>
            <person name="Araujo A.C."/>
            <person name="Kozik A."/>
            <person name="Kim K.D."/>
            <person name="Burow M.D."/>
            <person name="Varshney R.K."/>
            <person name="Wang X."/>
            <person name="Zhang X."/>
            <person name="Barkley N."/>
            <person name="Guimaraes P.M."/>
            <person name="Isobe S."/>
            <person name="Guo B."/>
            <person name="Liao B."/>
            <person name="Stalker H.T."/>
            <person name="Schmitz R.J."/>
            <person name="Scheffler B.E."/>
            <person name="Leal-Bertioli S.C."/>
            <person name="Xun X."/>
            <person name="Jackson S.A."/>
            <person name="Michelmore R."/>
            <person name="Ozias-Akins P."/>
        </authorList>
    </citation>
    <scope>NUCLEOTIDE SEQUENCE [LARGE SCALE GENOMIC DNA]</scope>
    <source>
        <strain evidence="1">cv. V14167</strain>
    </source>
</reference>
<dbReference type="Proteomes" id="UP000515211">
    <property type="component" value="Chromosome 9"/>
</dbReference>
<proteinExistence type="predicted"/>
<evidence type="ECO:0000313" key="1">
    <source>
        <dbReference type="Proteomes" id="UP000515211"/>
    </source>
</evidence>
<dbReference type="GeneID" id="107465141"/>
<keyword evidence="1" id="KW-1185">Reference proteome</keyword>
<dbReference type="KEGG" id="adu:107465141"/>
<dbReference type="AlphaFoldDB" id="A0A6P4C542"/>
<protein>
    <submittedName>
        <fullName evidence="2">Uncharacterized protein LOC107465141</fullName>
    </submittedName>
</protein>
<accession>A0A6P4C542</accession>
<gene>
    <name evidence="2" type="primary">LOC107465141</name>
</gene>
<name>A0A6P4C542_ARADU</name>
<sequence>MTLATFLKVNPPKFKRTTNLTEADTWFQAMEQTLQVQLVPEEQCVKFLAICSLGKRCISGRKHDAFCSMMMMLSAEMPSRWNFIKNKFEELFKFSRMCQGTLGDFEEWKCIKYEGGLRSDILSSVGRMEIRTFSELVNKSRVVEEYVKKVATEKGSPR</sequence>
<organism evidence="1 2">
    <name type="scientific">Arachis duranensis</name>
    <name type="common">Wild peanut</name>
    <dbReference type="NCBI Taxonomy" id="130453"/>
    <lineage>
        <taxon>Eukaryota</taxon>
        <taxon>Viridiplantae</taxon>
        <taxon>Streptophyta</taxon>
        <taxon>Embryophyta</taxon>
        <taxon>Tracheophyta</taxon>
        <taxon>Spermatophyta</taxon>
        <taxon>Magnoliopsida</taxon>
        <taxon>eudicotyledons</taxon>
        <taxon>Gunneridae</taxon>
        <taxon>Pentapetalae</taxon>
        <taxon>rosids</taxon>
        <taxon>fabids</taxon>
        <taxon>Fabales</taxon>
        <taxon>Fabaceae</taxon>
        <taxon>Papilionoideae</taxon>
        <taxon>50 kb inversion clade</taxon>
        <taxon>dalbergioids sensu lato</taxon>
        <taxon>Dalbergieae</taxon>
        <taxon>Pterocarpus clade</taxon>
        <taxon>Arachis</taxon>
    </lineage>
</organism>
<evidence type="ECO:0000313" key="2">
    <source>
        <dbReference type="RefSeq" id="XP_015939619.1"/>
    </source>
</evidence>